<feature type="domain" description="UvrD-like helicase C-terminal" evidence="15">
    <location>
        <begin position="654"/>
        <end position="927"/>
    </location>
</feature>
<feature type="domain" description="UvrD-like helicase ATP-binding" evidence="14">
    <location>
        <begin position="5"/>
        <end position="301"/>
    </location>
</feature>
<evidence type="ECO:0000256" key="3">
    <source>
        <dbReference type="ARBA" id="ARBA00022801"/>
    </source>
</evidence>
<keyword evidence="8" id="KW-0238">DNA-binding</keyword>
<dbReference type="NCBIfam" id="TIGR01443">
    <property type="entry name" value="intein_Cterm"/>
    <property type="match status" value="1"/>
</dbReference>
<gene>
    <name evidence="16" type="ORF">E6G98_06220</name>
</gene>
<comment type="similarity">
    <text evidence="1">Belongs to the helicase family. UvrD subfamily.</text>
</comment>
<dbReference type="GO" id="GO:0005524">
    <property type="term" value="F:ATP binding"/>
    <property type="evidence" value="ECO:0007669"/>
    <property type="project" value="UniProtKB-UniRule"/>
</dbReference>
<reference evidence="16 17" key="1">
    <citation type="journal article" date="2019" name="Nat. Microbiol.">
        <title>Mediterranean grassland soil C-N compound turnover is dependent on rainfall and depth, and is mediated by genomically divergent microorganisms.</title>
        <authorList>
            <person name="Diamond S."/>
            <person name="Andeer P.F."/>
            <person name="Li Z."/>
            <person name="Crits-Christoph A."/>
            <person name="Burstein D."/>
            <person name="Anantharaman K."/>
            <person name="Lane K.R."/>
            <person name="Thomas B.C."/>
            <person name="Pan C."/>
            <person name="Northen T.R."/>
            <person name="Banfield J.F."/>
        </authorList>
    </citation>
    <scope>NUCLEOTIDE SEQUENCE [LARGE SCALE GENOMIC DNA]</scope>
    <source>
        <strain evidence="16">NP_1</strain>
    </source>
</reference>
<evidence type="ECO:0000256" key="9">
    <source>
        <dbReference type="ARBA" id="ARBA00023235"/>
    </source>
</evidence>
<dbReference type="InterPro" id="IPR014016">
    <property type="entry name" value="UvrD-like_ATP-bd"/>
</dbReference>
<sequence length="1075" mass="120965">MDLLQDLNPPQREAVTHPGGPLLILAGAGSGKTRVLAYRVAYLLRHQSIAPARILAVTFTNKAANEMRERVDRLVGAAVARAIWIGTFHHICSRILRRNGDRVGVGRNFLIFDEDDQRAVIRQCLKGLGLDERRFPPAVVLALIDRAKNEGVDHLAYAERANGWYEEVVARVFNAYQRTLREQNALDFDDLLLEVVRLFGEAAEVKEEYQDRFQHVLVDEYQDTNRAQYLIIRTLAEKHRNICVVGDDDQCLPAGTLVTTSRGVLPIESLDEELEVASACGGGRVTFGTAAPPVQRNYAGPVITIRTRGGLELTTTPNHLVFGRLVPRPDLHYVYLMHKRGLGYRIGRTRGVRSRSVEDVDSGLALRLNGEVADRLWVLAASTDETEIACLEQLYAFTYGIPTTVFHVRGRRMKLRQGHVDRIYHGIDTEPRAERLLTDLGMLVDYPHHRSSAVVRGQTTRRLVHFTMFGDNRTYAHRAWADHRIQMVTSGDALRRRVALEFPTRASRELVWRVETARKDYDAGWEMARRLAATIEGEPVLRACLVDGIRGRGRYKPVHLVLPASHLRIGMMVAVVRDGRAVEDEIVSHTVRYHEGPVFDIEVANLRNYVANGVLVHNSIYRWRGADVRNILEFEQDYPDATIVKLEQNYRSTKTILQAAGEVIQHNPHRHRKALWTANPAGEPIVLYEAFDGHDEARFVVDEIARLRDGLRYRDFVVLYRTNAQSRLFEEQCLRAGIPYTIVGGVRFYERKEIRDIIAYLRLALIPADDASLTRIINVPRRGIGDVSFGRLEAYARGHGLSVLEAMAQPEALEDLPKAAQRTAAELVDLIARLRDRASRVRTTDLIDAAIVETGYQAMLEAEGTDEAYSRLENLRELVTVAKEFEDVTGEEGLNAFLQHLALVTDLDTWQEQVDRVTLMTLHSAKGLEFAVVFLAGLEEGLFPHARALEEAEGLEEERRLCYVGMTRAKQHLYLSHARTRTIFGSTMPGVPSRFLEEVPAELVTKPTPAPPAVTWMEEERDIPSFAVGDHVRHASFGEGRVLGVEGEGVRAVVTVQFAQGVKRLALGYAPLEHA</sequence>
<dbReference type="GO" id="GO:0016887">
    <property type="term" value="F:ATP hydrolysis activity"/>
    <property type="evidence" value="ECO:0007669"/>
    <property type="project" value="RHEA"/>
</dbReference>
<dbReference type="SUPFAM" id="SSF52540">
    <property type="entry name" value="P-loop containing nucleoside triphosphate hydrolases"/>
    <property type="match status" value="3"/>
</dbReference>
<evidence type="ECO:0000256" key="7">
    <source>
        <dbReference type="ARBA" id="ARBA00023000"/>
    </source>
</evidence>
<evidence type="ECO:0000256" key="11">
    <source>
        <dbReference type="ARBA" id="ARBA00034808"/>
    </source>
</evidence>
<dbReference type="GO" id="GO:0005829">
    <property type="term" value="C:cytosol"/>
    <property type="evidence" value="ECO:0007669"/>
    <property type="project" value="TreeGrafter"/>
</dbReference>
<dbReference type="InterPro" id="IPR030934">
    <property type="entry name" value="Intein_C"/>
</dbReference>
<dbReference type="Gene3D" id="3.40.50.300">
    <property type="entry name" value="P-loop containing nucleotide triphosphate hydrolases"/>
    <property type="match status" value="2"/>
</dbReference>
<dbReference type="Proteomes" id="UP000315217">
    <property type="component" value="Unassembled WGS sequence"/>
</dbReference>
<evidence type="ECO:0000256" key="5">
    <source>
        <dbReference type="ARBA" id="ARBA00022813"/>
    </source>
</evidence>
<dbReference type="GO" id="GO:0000725">
    <property type="term" value="P:recombinational repair"/>
    <property type="evidence" value="ECO:0007669"/>
    <property type="project" value="TreeGrafter"/>
</dbReference>
<keyword evidence="6 13" id="KW-0067">ATP-binding</keyword>
<dbReference type="SUPFAM" id="SSF51294">
    <property type="entry name" value="Hedgehog/intein (Hint) domain"/>
    <property type="match status" value="1"/>
</dbReference>
<dbReference type="SMART" id="SM00305">
    <property type="entry name" value="HintC"/>
    <property type="match status" value="1"/>
</dbReference>
<dbReference type="PANTHER" id="PTHR11070:SF2">
    <property type="entry name" value="ATP-DEPENDENT DNA HELICASE SRS2"/>
    <property type="match status" value="1"/>
</dbReference>
<dbReference type="Pfam" id="PF21196">
    <property type="entry name" value="PcrA_UvrD_tudor"/>
    <property type="match status" value="1"/>
</dbReference>
<dbReference type="Pfam" id="PF13361">
    <property type="entry name" value="UvrD_C"/>
    <property type="match status" value="1"/>
</dbReference>
<dbReference type="SMART" id="SM00306">
    <property type="entry name" value="HintN"/>
    <property type="match status" value="1"/>
</dbReference>
<evidence type="ECO:0000313" key="17">
    <source>
        <dbReference type="Proteomes" id="UP000315217"/>
    </source>
</evidence>
<dbReference type="CDD" id="cd00081">
    <property type="entry name" value="Hint"/>
    <property type="match status" value="2"/>
</dbReference>
<dbReference type="PROSITE" id="PS50818">
    <property type="entry name" value="INTEIN_C_TER"/>
    <property type="match status" value="1"/>
</dbReference>
<evidence type="ECO:0000256" key="12">
    <source>
        <dbReference type="ARBA" id="ARBA00048988"/>
    </source>
</evidence>
<dbReference type="PRINTS" id="PR00379">
    <property type="entry name" value="INTEIN"/>
</dbReference>
<dbReference type="PANTHER" id="PTHR11070">
    <property type="entry name" value="UVRD / RECB / PCRA DNA HELICASE FAMILY MEMBER"/>
    <property type="match status" value="1"/>
</dbReference>
<evidence type="ECO:0000256" key="13">
    <source>
        <dbReference type="PROSITE-ProRule" id="PRU00560"/>
    </source>
</evidence>
<accession>A0A537LSQ0</accession>
<dbReference type="Gene3D" id="2.170.16.10">
    <property type="entry name" value="Hedgehog/Intein (Hint) domain"/>
    <property type="match status" value="2"/>
</dbReference>
<keyword evidence="2 13" id="KW-0547">Nucleotide-binding</keyword>
<evidence type="ECO:0000259" key="15">
    <source>
        <dbReference type="PROSITE" id="PS51217"/>
    </source>
</evidence>
<protein>
    <recommendedName>
        <fullName evidence="11">DNA 3'-5' helicase</fullName>
        <ecNumber evidence="11">5.6.2.4</ecNumber>
    </recommendedName>
</protein>
<dbReference type="InterPro" id="IPR006142">
    <property type="entry name" value="INTEIN"/>
</dbReference>
<dbReference type="NCBIfam" id="TIGR01445">
    <property type="entry name" value="intein_Nterm"/>
    <property type="match status" value="1"/>
</dbReference>
<feature type="binding site" evidence="13">
    <location>
        <begin position="26"/>
        <end position="33"/>
    </location>
    <ligand>
        <name>ATP</name>
        <dbReference type="ChEBI" id="CHEBI:30616"/>
    </ligand>
</feature>
<dbReference type="AlphaFoldDB" id="A0A537LSQ0"/>
<dbReference type="FunFam" id="1.10.10.160:FF:000001">
    <property type="entry name" value="ATP-dependent DNA helicase"/>
    <property type="match status" value="1"/>
</dbReference>
<evidence type="ECO:0000313" key="16">
    <source>
        <dbReference type="EMBL" id="TMJ10962.1"/>
    </source>
</evidence>
<dbReference type="CDD" id="cd17932">
    <property type="entry name" value="DEXQc_UvrD"/>
    <property type="match status" value="1"/>
</dbReference>
<dbReference type="InterPro" id="IPR003587">
    <property type="entry name" value="Hint_dom_N"/>
</dbReference>
<dbReference type="PROSITE" id="PS51198">
    <property type="entry name" value="UVRD_HELICASE_ATP_BIND"/>
    <property type="match status" value="1"/>
</dbReference>
<dbReference type="Gene3D" id="1.10.486.10">
    <property type="entry name" value="PCRA, domain 4"/>
    <property type="match status" value="1"/>
</dbReference>
<dbReference type="InterPro" id="IPR036844">
    <property type="entry name" value="Hint_dom_sf"/>
</dbReference>
<dbReference type="GO" id="GO:0033202">
    <property type="term" value="C:DNA helicase complex"/>
    <property type="evidence" value="ECO:0007669"/>
    <property type="project" value="TreeGrafter"/>
</dbReference>
<dbReference type="PROSITE" id="PS51217">
    <property type="entry name" value="UVRD_HELICASE_CTER"/>
    <property type="match status" value="1"/>
</dbReference>
<evidence type="ECO:0000256" key="2">
    <source>
        <dbReference type="ARBA" id="ARBA00022741"/>
    </source>
</evidence>
<evidence type="ECO:0000256" key="1">
    <source>
        <dbReference type="ARBA" id="ARBA00009922"/>
    </source>
</evidence>
<evidence type="ECO:0000256" key="10">
    <source>
        <dbReference type="ARBA" id="ARBA00034617"/>
    </source>
</evidence>
<keyword evidence="5" id="KW-0068">Autocatalytic cleavage</keyword>
<evidence type="ECO:0000259" key="14">
    <source>
        <dbReference type="PROSITE" id="PS51198"/>
    </source>
</evidence>
<evidence type="ECO:0000256" key="4">
    <source>
        <dbReference type="ARBA" id="ARBA00022806"/>
    </source>
</evidence>
<keyword evidence="9" id="KW-0413">Isomerase</keyword>
<dbReference type="EMBL" id="VBAI01000083">
    <property type="protein sequence ID" value="TMJ10962.1"/>
    <property type="molecule type" value="Genomic_DNA"/>
</dbReference>
<dbReference type="GO" id="GO:0016539">
    <property type="term" value="P:intein-mediated protein splicing"/>
    <property type="evidence" value="ECO:0007669"/>
    <property type="project" value="InterPro"/>
</dbReference>
<dbReference type="Gene3D" id="1.10.10.160">
    <property type="match status" value="1"/>
</dbReference>
<keyword evidence="4 13" id="KW-0347">Helicase</keyword>
<dbReference type="Pfam" id="PF00580">
    <property type="entry name" value="UvrD-helicase"/>
    <property type="match status" value="1"/>
</dbReference>
<comment type="catalytic activity">
    <reaction evidence="10">
        <text>Couples ATP hydrolysis with the unwinding of duplex DNA by translocating in the 3'-5' direction.</text>
        <dbReference type="EC" id="5.6.2.4"/>
    </reaction>
</comment>
<evidence type="ECO:0000256" key="8">
    <source>
        <dbReference type="ARBA" id="ARBA00023125"/>
    </source>
</evidence>
<keyword evidence="7" id="KW-0651">Protein splicing</keyword>
<dbReference type="GO" id="GO:0043138">
    <property type="term" value="F:3'-5' DNA helicase activity"/>
    <property type="evidence" value="ECO:0007669"/>
    <property type="project" value="UniProtKB-EC"/>
</dbReference>
<dbReference type="InterPro" id="IPR027417">
    <property type="entry name" value="P-loop_NTPase"/>
</dbReference>
<dbReference type="InterPro" id="IPR003586">
    <property type="entry name" value="Hint_dom_C"/>
</dbReference>
<proteinExistence type="inferred from homology"/>
<dbReference type="InterPro" id="IPR013986">
    <property type="entry name" value="DExx_box_DNA_helicase_dom_sf"/>
</dbReference>
<dbReference type="InterPro" id="IPR006141">
    <property type="entry name" value="Intein_N"/>
</dbReference>
<comment type="catalytic activity">
    <reaction evidence="12">
        <text>ATP + H2O = ADP + phosphate + H(+)</text>
        <dbReference type="Rhea" id="RHEA:13065"/>
        <dbReference type="ChEBI" id="CHEBI:15377"/>
        <dbReference type="ChEBI" id="CHEBI:15378"/>
        <dbReference type="ChEBI" id="CHEBI:30616"/>
        <dbReference type="ChEBI" id="CHEBI:43474"/>
        <dbReference type="ChEBI" id="CHEBI:456216"/>
        <dbReference type="EC" id="5.6.2.4"/>
    </reaction>
</comment>
<dbReference type="PROSITE" id="PS50817">
    <property type="entry name" value="INTEIN_N_TER"/>
    <property type="match status" value="1"/>
</dbReference>
<dbReference type="EC" id="5.6.2.4" evidence="11"/>
<dbReference type="GO" id="GO:0003677">
    <property type="term" value="F:DNA binding"/>
    <property type="evidence" value="ECO:0007669"/>
    <property type="project" value="UniProtKB-KW"/>
</dbReference>
<dbReference type="CDD" id="cd18807">
    <property type="entry name" value="SF1_C_UvrD"/>
    <property type="match status" value="1"/>
</dbReference>
<dbReference type="FunFam" id="1.10.486.10:FF:000003">
    <property type="entry name" value="ATP-dependent DNA helicase"/>
    <property type="match status" value="1"/>
</dbReference>
<organism evidence="16 17">
    <name type="scientific">Candidatus Segetimicrobium genomatis</name>
    <dbReference type="NCBI Taxonomy" id="2569760"/>
    <lineage>
        <taxon>Bacteria</taxon>
        <taxon>Bacillati</taxon>
        <taxon>Candidatus Sysuimicrobiota</taxon>
        <taxon>Candidatus Sysuimicrobiia</taxon>
        <taxon>Candidatus Sysuimicrobiales</taxon>
        <taxon>Candidatus Segetimicrobiaceae</taxon>
        <taxon>Candidatus Segetimicrobium</taxon>
    </lineage>
</organism>
<keyword evidence="3 13" id="KW-0378">Hydrolase</keyword>
<evidence type="ECO:0000256" key="6">
    <source>
        <dbReference type="ARBA" id="ARBA00022840"/>
    </source>
</evidence>
<dbReference type="GO" id="GO:0009314">
    <property type="term" value="P:response to radiation"/>
    <property type="evidence" value="ECO:0007669"/>
    <property type="project" value="UniProtKB-ARBA"/>
</dbReference>
<dbReference type="InterPro" id="IPR014017">
    <property type="entry name" value="DNA_helicase_UvrD-like_C"/>
</dbReference>
<name>A0A537LSQ0_9BACT</name>
<comment type="caution">
    <text evidence="16">The sequence shown here is derived from an EMBL/GenBank/DDBJ whole genome shotgun (WGS) entry which is preliminary data.</text>
</comment>
<dbReference type="InterPro" id="IPR000212">
    <property type="entry name" value="DNA_helicase_UvrD/REP"/>
</dbReference>